<accession>B9XC07</accession>
<dbReference type="EMBL" id="ABOX02000004">
    <property type="protein sequence ID" value="EEF62475.1"/>
    <property type="molecule type" value="Genomic_DNA"/>
</dbReference>
<organism evidence="1 2">
    <name type="scientific">Pedosphaera parvula (strain Ellin514)</name>
    <dbReference type="NCBI Taxonomy" id="320771"/>
    <lineage>
        <taxon>Bacteria</taxon>
        <taxon>Pseudomonadati</taxon>
        <taxon>Verrucomicrobiota</taxon>
        <taxon>Pedosphaerae</taxon>
        <taxon>Pedosphaerales</taxon>
        <taxon>Pedosphaeraceae</taxon>
        <taxon>Pedosphaera</taxon>
    </lineage>
</organism>
<evidence type="ECO:0000313" key="1">
    <source>
        <dbReference type="EMBL" id="EEF62475.1"/>
    </source>
</evidence>
<dbReference type="AlphaFoldDB" id="B9XC07"/>
<proteinExistence type="predicted"/>
<protein>
    <submittedName>
        <fullName evidence="1">Uncharacterized protein</fullName>
    </submittedName>
</protein>
<comment type="caution">
    <text evidence="1">The sequence shown here is derived from an EMBL/GenBank/DDBJ whole genome shotgun (WGS) entry which is preliminary data.</text>
</comment>
<dbReference type="Proteomes" id="UP000003688">
    <property type="component" value="Unassembled WGS sequence"/>
</dbReference>
<evidence type="ECO:0000313" key="2">
    <source>
        <dbReference type="Proteomes" id="UP000003688"/>
    </source>
</evidence>
<reference evidence="1 2" key="1">
    <citation type="journal article" date="2011" name="J. Bacteriol.">
        <title>Genome sequence of 'Pedosphaera parvula' Ellin514, an aerobic Verrucomicrobial isolate from pasture soil.</title>
        <authorList>
            <person name="Kant R."/>
            <person name="van Passel M.W."/>
            <person name="Sangwan P."/>
            <person name="Palva A."/>
            <person name="Lucas S."/>
            <person name="Copeland A."/>
            <person name="Lapidus A."/>
            <person name="Glavina Del Rio T."/>
            <person name="Dalin E."/>
            <person name="Tice H."/>
            <person name="Bruce D."/>
            <person name="Goodwin L."/>
            <person name="Pitluck S."/>
            <person name="Chertkov O."/>
            <person name="Larimer F.W."/>
            <person name="Land M.L."/>
            <person name="Hauser L."/>
            <person name="Brettin T.S."/>
            <person name="Detter J.C."/>
            <person name="Han S."/>
            <person name="de Vos W.M."/>
            <person name="Janssen P.H."/>
            <person name="Smidt H."/>
        </authorList>
    </citation>
    <scope>NUCLEOTIDE SEQUENCE [LARGE SCALE GENOMIC DNA]</scope>
    <source>
        <strain evidence="1 2">Ellin514</strain>
    </source>
</reference>
<dbReference type="STRING" id="320771.Cflav_PD5110"/>
<sequence length="110" mass="12182">MLYYGWLMTTGSKVICIDGSFPGPLKKLYTALPVKGETYTIRSVYPARGIAFPTKPGAADGEIGVLLTELINPPDPRSKYGLELGFKAERFREIEEMEAIHSEVEELEAT</sequence>
<gene>
    <name evidence="1" type="ORF">Cflav_PD5110</name>
</gene>
<keyword evidence="2" id="KW-1185">Reference proteome</keyword>
<name>B9XC07_PEDPL</name>